<evidence type="ECO:0000313" key="1">
    <source>
        <dbReference type="EMBL" id="CAB5705337.1"/>
    </source>
</evidence>
<dbReference type="AlphaFoldDB" id="A0AA35DBL7"/>
<sequence length="94" mass="9692">MQAPAAIANTENSREFLLELGDQAHELHSSHQALFALAQLVECAGNNNAVAAPHLATLMHMVGEVMASRTAQLSACIAAQQQALCANAAKGGAV</sequence>
<comment type="caution">
    <text evidence="1">The sequence shown here is derived from an EMBL/GenBank/DDBJ whole genome shotgun (WGS) entry which is preliminary data.</text>
</comment>
<evidence type="ECO:0000313" key="2">
    <source>
        <dbReference type="Proteomes" id="UP000834458"/>
    </source>
</evidence>
<proteinExistence type="predicted"/>
<gene>
    <name evidence="1" type="ORF">GHA_03129</name>
</gene>
<dbReference type="EMBL" id="CAHPSC010000056">
    <property type="protein sequence ID" value="CAB5705337.1"/>
    <property type="molecule type" value="Genomic_DNA"/>
</dbReference>
<protein>
    <submittedName>
        <fullName evidence="1">Uncharacterized protein</fullName>
    </submittedName>
</protein>
<dbReference type="RefSeq" id="WP_042413755.1">
    <property type="nucleotide sequence ID" value="NZ_CAHPSC010000056.1"/>
</dbReference>
<organism evidence="1 2">
    <name type="scientific">Comamonas aquatica</name>
    <dbReference type="NCBI Taxonomy" id="225991"/>
    <lineage>
        <taxon>Bacteria</taxon>
        <taxon>Pseudomonadati</taxon>
        <taxon>Pseudomonadota</taxon>
        <taxon>Betaproteobacteria</taxon>
        <taxon>Burkholderiales</taxon>
        <taxon>Comamonadaceae</taxon>
        <taxon>Comamonas</taxon>
    </lineage>
</organism>
<reference evidence="1" key="1">
    <citation type="submission" date="2020-05" db="EMBL/GenBank/DDBJ databases">
        <authorList>
            <person name="Delgado-Blas J."/>
        </authorList>
    </citation>
    <scope>NUCLEOTIDE SEQUENCE</scope>
    <source>
        <strain evidence="1">BB1454</strain>
    </source>
</reference>
<accession>A0AA35DBL7</accession>
<dbReference type="Proteomes" id="UP000834458">
    <property type="component" value="Unassembled WGS sequence"/>
</dbReference>
<name>A0AA35DBL7_9BURK</name>